<keyword evidence="3 4" id="KW-0472">Membrane</keyword>
<dbReference type="InterPro" id="IPR050327">
    <property type="entry name" value="Proton-linked_MCT"/>
</dbReference>
<feature type="transmembrane region" description="Helical" evidence="4">
    <location>
        <begin position="12"/>
        <end position="32"/>
    </location>
</feature>
<feature type="transmembrane region" description="Helical" evidence="4">
    <location>
        <begin position="234"/>
        <end position="258"/>
    </location>
</feature>
<dbReference type="Proteomes" id="UP000787472">
    <property type="component" value="Unassembled WGS sequence"/>
</dbReference>
<feature type="transmembrane region" description="Helical" evidence="4">
    <location>
        <begin position="357"/>
        <end position="380"/>
    </location>
</feature>
<dbReference type="Pfam" id="PF07690">
    <property type="entry name" value="MFS_1"/>
    <property type="match status" value="1"/>
</dbReference>
<evidence type="ECO:0000259" key="5">
    <source>
        <dbReference type="PROSITE" id="PS50850"/>
    </source>
</evidence>
<dbReference type="CDD" id="cd17355">
    <property type="entry name" value="MFS_YcxA_like"/>
    <property type="match status" value="1"/>
</dbReference>
<evidence type="ECO:0000256" key="1">
    <source>
        <dbReference type="ARBA" id="ARBA00022692"/>
    </source>
</evidence>
<evidence type="ECO:0000256" key="4">
    <source>
        <dbReference type="SAM" id="Phobius"/>
    </source>
</evidence>
<keyword evidence="2 4" id="KW-1133">Transmembrane helix</keyword>
<feature type="transmembrane region" description="Helical" evidence="4">
    <location>
        <begin position="320"/>
        <end position="345"/>
    </location>
</feature>
<comment type="caution">
    <text evidence="6">The sequence shown here is derived from an EMBL/GenBank/DDBJ whole genome shotgun (WGS) entry which is preliminary data.</text>
</comment>
<dbReference type="PROSITE" id="PS50850">
    <property type="entry name" value="MFS"/>
    <property type="match status" value="1"/>
</dbReference>
<feature type="transmembrane region" description="Helical" evidence="4">
    <location>
        <begin position="168"/>
        <end position="190"/>
    </location>
</feature>
<proteinExistence type="predicted"/>
<feature type="transmembrane region" description="Helical" evidence="4">
    <location>
        <begin position="106"/>
        <end position="126"/>
    </location>
</feature>
<feature type="transmembrane region" description="Helical" evidence="4">
    <location>
        <begin position="386"/>
        <end position="407"/>
    </location>
</feature>
<organism evidence="6 7">
    <name type="scientific">Pseudomaricurvus hydrocarbonicus</name>
    <dbReference type="NCBI Taxonomy" id="1470433"/>
    <lineage>
        <taxon>Bacteria</taxon>
        <taxon>Pseudomonadati</taxon>
        <taxon>Pseudomonadota</taxon>
        <taxon>Gammaproteobacteria</taxon>
        <taxon>Cellvibrionales</taxon>
        <taxon>Cellvibrionaceae</taxon>
        <taxon>Pseudomaricurvus</taxon>
    </lineage>
</organism>
<dbReference type="AlphaFoldDB" id="A0A9E5JXC7"/>
<dbReference type="Gene3D" id="1.20.1250.20">
    <property type="entry name" value="MFS general substrate transporter like domains"/>
    <property type="match status" value="2"/>
</dbReference>
<name>A0A9E5JXC7_9GAMM</name>
<evidence type="ECO:0000256" key="3">
    <source>
        <dbReference type="ARBA" id="ARBA00023136"/>
    </source>
</evidence>
<dbReference type="SUPFAM" id="SSF103473">
    <property type="entry name" value="MFS general substrate transporter"/>
    <property type="match status" value="1"/>
</dbReference>
<keyword evidence="7" id="KW-1185">Reference proteome</keyword>
<dbReference type="PANTHER" id="PTHR11360">
    <property type="entry name" value="MONOCARBOXYLATE TRANSPORTER"/>
    <property type="match status" value="1"/>
</dbReference>
<feature type="transmembrane region" description="Helical" evidence="4">
    <location>
        <begin position="52"/>
        <end position="73"/>
    </location>
</feature>
<dbReference type="GO" id="GO:0022857">
    <property type="term" value="F:transmembrane transporter activity"/>
    <property type="evidence" value="ECO:0007669"/>
    <property type="project" value="InterPro"/>
</dbReference>
<accession>A0A9E5JXC7</accession>
<dbReference type="RefSeq" id="WP_167187943.1">
    <property type="nucleotide sequence ID" value="NZ_JAAONZ010000011.1"/>
</dbReference>
<gene>
    <name evidence="6" type="ORF">G8770_14060</name>
</gene>
<protein>
    <submittedName>
        <fullName evidence="6">MFS transporter</fullName>
    </submittedName>
</protein>
<feature type="transmembrane region" description="Helical" evidence="4">
    <location>
        <begin position="138"/>
        <end position="162"/>
    </location>
</feature>
<evidence type="ECO:0000313" key="7">
    <source>
        <dbReference type="Proteomes" id="UP000787472"/>
    </source>
</evidence>
<feature type="domain" description="Major facilitator superfamily (MFS) profile" evidence="5">
    <location>
        <begin position="11"/>
        <end position="412"/>
    </location>
</feature>
<sequence length="429" mass="46392">MRWTEFIEGWQVLLLSLLGVAISINAVLLYGFGAFIIPLETAFGWDRGSQQVAISFLYGGAVIGLQAVGWLNLSFGIKKVTIASLLLMALGYLACAHWLGGSVWSLYIAFGLLPIIGMGALAITWTQLVNLWFVEHRGLALAIALSGTGITAAIVPGLMAMVMEHYHWQAAFVLLAAMNLLIIPLVWLWFKLPQAHVNSSHHSVSQSPVQRDTRSQLALLGLPFREGFVTRRFWTCNLAMCLVVSAVIGMVTNTMPILRDRGLSAAEAGFIFSFFGMALIIGRLLVGFFLDQVWPPAVAAVSLILPSIGCVLFLSGTNDVVIMAVAVAMVGVGTGAEFDIAAYLIARYFGMKDYGRLMGFHQGLITVASAVAPLLFAILYQRSGSYDSMLIYCVAGTLLGALLLLTLGKPPEYRAVQSESLQLQPEQAT</sequence>
<dbReference type="PANTHER" id="PTHR11360:SF284">
    <property type="entry name" value="EG:103B4.3 PROTEIN-RELATED"/>
    <property type="match status" value="1"/>
</dbReference>
<dbReference type="EMBL" id="JAAONZ010000011">
    <property type="protein sequence ID" value="NHO66670.1"/>
    <property type="molecule type" value="Genomic_DNA"/>
</dbReference>
<evidence type="ECO:0000313" key="6">
    <source>
        <dbReference type="EMBL" id="NHO66670.1"/>
    </source>
</evidence>
<dbReference type="InterPro" id="IPR036259">
    <property type="entry name" value="MFS_trans_sf"/>
</dbReference>
<reference evidence="6" key="1">
    <citation type="submission" date="2020-03" db="EMBL/GenBank/DDBJ databases">
        <authorList>
            <person name="Guo F."/>
        </authorList>
    </citation>
    <scope>NUCLEOTIDE SEQUENCE</scope>
    <source>
        <strain evidence="6">JCM 30134</strain>
    </source>
</reference>
<feature type="transmembrane region" description="Helical" evidence="4">
    <location>
        <begin position="297"/>
        <end position="314"/>
    </location>
</feature>
<evidence type="ECO:0000256" key="2">
    <source>
        <dbReference type="ARBA" id="ARBA00022989"/>
    </source>
</evidence>
<feature type="transmembrane region" description="Helical" evidence="4">
    <location>
        <begin position="80"/>
        <end position="100"/>
    </location>
</feature>
<dbReference type="InterPro" id="IPR011701">
    <property type="entry name" value="MFS"/>
</dbReference>
<keyword evidence="1 4" id="KW-0812">Transmembrane</keyword>
<dbReference type="InterPro" id="IPR020846">
    <property type="entry name" value="MFS_dom"/>
</dbReference>
<feature type="transmembrane region" description="Helical" evidence="4">
    <location>
        <begin position="270"/>
        <end position="290"/>
    </location>
</feature>